<gene>
    <name evidence="2" type="ORF">GCM10011365_06050</name>
</gene>
<comment type="caution">
    <text evidence="2">The sequence shown here is derived from an EMBL/GenBank/DDBJ whole genome shotgun (WGS) entry which is preliminary data.</text>
</comment>
<keyword evidence="1" id="KW-1133">Transmembrane helix</keyword>
<sequence length="166" mass="19760">MNPENAQKLPLRDVHLPAEPGFWPPAPGWWILAVMVLILLIGFGFWWRRHRYRHNKWQRMRLLLLTIRQNHQSHGDDVRFARDLSNLLRRFTRYELQDPVAAGLSGQSWIQFLNRDLSEPVFEAFKETLTRDLYRPQAQIETKALFEAVHQFLQQHCLKPSRSAHD</sequence>
<keyword evidence="1" id="KW-0812">Transmembrane</keyword>
<evidence type="ECO:0008006" key="4">
    <source>
        <dbReference type="Google" id="ProtNLM"/>
    </source>
</evidence>
<reference evidence="2" key="1">
    <citation type="journal article" date="2014" name="Int. J. Syst. Evol. Microbiol.">
        <title>Complete genome sequence of Corynebacterium casei LMG S-19264T (=DSM 44701T), isolated from a smear-ripened cheese.</title>
        <authorList>
            <consortium name="US DOE Joint Genome Institute (JGI-PGF)"/>
            <person name="Walter F."/>
            <person name="Albersmeier A."/>
            <person name="Kalinowski J."/>
            <person name="Ruckert C."/>
        </authorList>
    </citation>
    <scope>NUCLEOTIDE SEQUENCE</scope>
    <source>
        <strain evidence="2">CGMCC 1.12181</strain>
    </source>
</reference>
<organism evidence="2 3">
    <name type="scientific">Marinicella pacifica</name>
    <dbReference type="NCBI Taxonomy" id="1171543"/>
    <lineage>
        <taxon>Bacteria</taxon>
        <taxon>Pseudomonadati</taxon>
        <taxon>Pseudomonadota</taxon>
        <taxon>Gammaproteobacteria</taxon>
        <taxon>Lysobacterales</taxon>
        <taxon>Marinicellaceae</taxon>
        <taxon>Marinicella</taxon>
    </lineage>
</organism>
<dbReference type="RefSeq" id="WP_188364198.1">
    <property type="nucleotide sequence ID" value="NZ_BAABJF010000032.1"/>
</dbReference>
<evidence type="ECO:0000313" key="2">
    <source>
        <dbReference type="EMBL" id="GGF87721.1"/>
    </source>
</evidence>
<dbReference type="Pfam" id="PF14316">
    <property type="entry name" value="DUF4381"/>
    <property type="match status" value="1"/>
</dbReference>
<proteinExistence type="predicted"/>
<keyword evidence="3" id="KW-1185">Reference proteome</keyword>
<name>A0A917CH79_9GAMM</name>
<reference evidence="2" key="2">
    <citation type="submission" date="2020-09" db="EMBL/GenBank/DDBJ databases">
        <authorList>
            <person name="Sun Q."/>
            <person name="Zhou Y."/>
        </authorList>
    </citation>
    <scope>NUCLEOTIDE SEQUENCE</scope>
    <source>
        <strain evidence="2">CGMCC 1.12181</strain>
    </source>
</reference>
<dbReference type="AlphaFoldDB" id="A0A917CH79"/>
<dbReference type="InterPro" id="IPR025489">
    <property type="entry name" value="DUF4381"/>
</dbReference>
<dbReference type="Proteomes" id="UP000605253">
    <property type="component" value="Unassembled WGS sequence"/>
</dbReference>
<protein>
    <recommendedName>
        <fullName evidence="4">DUF4381 domain-containing protein</fullName>
    </recommendedName>
</protein>
<evidence type="ECO:0000313" key="3">
    <source>
        <dbReference type="Proteomes" id="UP000605253"/>
    </source>
</evidence>
<evidence type="ECO:0000256" key="1">
    <source>
        <dbReference type="SAM" id="Phobius"/>
    </source>
</evidence>
<accession>A0A917CH79</accession>
<keyword evidence="1" id="KW-0472">Membrane</keyword>
<feature type="transmembrane region" description="Helical" evidence="1">
    <location>
        <begin position="29"/>
        <end position="47"/>
    </location>
</feature>
<dbReference type="EMBL" id="BMEO01000002">
    <property type="protein sequence ID" value="GGF87721.1"/>
    <property type="molecule type" value="Genomic_DNA"/>
</dbReference>